<protein>
    <submittedName>
        <fullName evidence="1">Uncharacterized protein</fullName>
    </submittedName>
</protein>
<evidence type="ECO:0000313" key="1">
    <source>
        <dbReference type="EMBL" id="GBN69913.1"/>
    </source>
</evidence>
<dbReference type="EMBL" id="BGPR01015605">
    <property type="protein sequence ID" value="GBN69913.1"/>
    <property type="molecule type" value="Genomic_DNA"/>
</dbReference>
<evidence type="ECO:0000313" key="2">
    <source>
        <dbReference type="EMBL" id="GBN77656.1"/>
    </source>
</evidence>
<accession>A0A4Y2R2R7</accession>
<proteinExistence type="predicted"/>
<name>A0A4Y2R2R7_ARAVE</name>
<organism evidence="1 3">
    <name type="scientific">Araneus ventricosus</name>
    <name type="common">Orbweaver spider</name>
    <name type="synonym">Epeira ventricosa</name>
    <dbReference type="NCBI Taxonomy" id="182803"/>
    <lineage>
        <taxon>Eukaryota</taxon>
        <taxon>Metazoa</taxon>
        <taxon>Ecdysozoa</taxon>
        <taxon>Arthropoda</taxon>
        <taxon>Chelicerata</taxon>
        <taxon>Arachnida</taxon>
        <taxon>Araneae</taxon>
        <taxon>Araneomorphae</taxon>
        <taxon>Entelegynae</taxon>
        <taxon>Araneoidea</taxon>
        <taxon>Araneidae</taxon>
        <taxon>Araneus</taxon>
    </lineage>
</organism>
<evidence type="ECO:0000313" key="3">
    <source>
        <dbReference type="Proteomes" id="UP000499080"/>
    </source>
</evidence>
<gene>
    <name evidence="1" type="ORF">AVEN_10340_1</name>
    <name evidence="2" type="ORF">AVEN_50328_1</name>
</gene>
<sequence length="145" mass="16148">MSKKVKDILFLHAFSRCDSTSAIFRQGKTKFTELLDKDAGIRKAAEVFKTHHAAVGAAGEKIIDALYGSSLQSSSINKIRFTIFTKSLVQNKFILSTLALTEAGARLHFEELLDVDADHNFEEEQFLWLTSQKGAKVQKGVVLFP</sequence>
<dbReference type="Proteomes" id="UP000499080">
    <property type="component" value="Unassembled WGS sequence"/>
</dbReference>
<reference evidence="1 3" key="1">
    <citation type="journal article" date="2019" name="Sci. Rep.">
        <title>Orb-weaving spider Araneus ventricosus genome elucidates the spidroin gene catalogue.</title>
        <authorList>
            <person name="Kono N."/>
            <person name="Nakamura H."/>
            <person name="Ohtoshi R."/>
            <person name="Moran D.A.P."/>
            <person name="Shinohara A."/>
            <person name="Yoshida Y."/>
            <person name="Fujiwara M."/>
            <person name="Mori M."/>
            <person name="Tomita M."/>
            <person name="Arakawa K."/>
        </authorList>
    </citation>
    <scope>NUCLEOTIDE SEQUENCE [LARGE SCALE GENOMIC DNA]</scope>
</reference>
<comment type="caution">
    <text evidence="1">The sequence shown here is derived from an EMBL/GenBank/DDBJ whole genome shotgun (WGS) entry which is preliminary data.</text>
</comment>
<dbReference type="AlphaFoldDB" id="A0A4Y2R2R7"/>
<dbReference type="EMBL" id="BGPR01017907">
    <property type="protein sequence ID" value="GBN77656.1"/>
    <property type="molecule type" value="Genomic_DNA"/>
</dbReference>
<keyword evidence="3" id="KW-1185">Reference proteome</keyword>